<accession>A0ABU9LHY1</accession>
<dbReference type="EMBL" id="JBCEWA010000002">
    <property type="protein sequence ID" value="MEL5987244.1"/>
    <property type="molecule type" value="Genomic_DNA"/>
</dbReference>
<reference evidence="2 3" key="1">
    <citation type="submission" date="2024-04" db="EMBL/GenBank/DDBJ databases">
        <authorList>
            <person name="Wu Y.S."/>
            <person name="Zhang L."/>
        </authorList>
    </citation>
    <scope>NUCLEOTIDE SEQUENCE [LARGE SCALE GENOMIC DNA]</scope>
    <source>
        <strain evidence="2 3">KG-01</strain>
    </source>
</reference>
<keyword evidence="3" id="KW-1185">Reference proteome</keyword>
<proteinExistence type="predicted"/>
<feature type="compositionally biased region" description="Basic and acidic residues" evidence="1">
    <location>
        <begin position="54"/>
        <end position="71"/>
    </location>
</feature>
<name>A0ABU9LHY1_9BACL</name>
<evidence type="ECO:0000313" key="3">
    <source>
        <dbReference type="Proteomes" id="UP001398420"/>
    </source>
</evidence>
<comment type="caution">
    <text evidence="2">The sequence shown here is derived from an EMBL/GenBank/DDBJ whole genome shotgun (WGS) entry which is preliminary data.</text>
</comment>
<dbReference type="RefSeq" id="WP_068452609.1">
    <property type="nucleotide sequence ID" value="NZ_CP147847.1"/>
</dbReference>
<evidence type="ECO:0000313" key="2">
    <source>
        <dbReference type="EMBL" id="MEL5987244.1"/>
    </source>
</evidence>
<evidence type="ECO:0000256" key="1">
    <source>
        <dbReference type="SAM" id="MobiDB-lite"/>
    </source>
</evidence>
<feature type="region of interest" description="Disordered" evidence="1">
    <location>
        <begin position="24"/>
        <end position="100"/>
    </location>
</feature>
<feature type="compositionally biased region" description="Polar residues" evidence="1">
    <location>
        <begin position="83"/>
        <end position="94"/>
    </location>
</feature>
<dbReference type="Proteomes" id="UP001398420">
    <property type="component" value="Unassembled WGS sequence"/>
</dbReference>
<protein>
    <submittedName>
        <fullName evidence="2">Uncharacterized protein</fullName>
    </submittedName>
</protein>
<feature type="compositionally biased region" description="Polar residues" evidence="1">
    <location>
        <begin position="38"/>
        <end position="49"/>
    </location>
</feature>
<gene>
    <name evidence="2" type="ORF">AAF454_02245</name>
</gene>
<organism evidence="2 3">
    <name type="scientific">Kurthia gibsonii</name>
    <dbReference type="NCBI Taxonomy" id="33946"/>
    <lineage>
        <taxon>Bacteria</taxon>
        <taxon>Bacillati</taxon>
        <taxon>Bacillota</taxon>
        <taxon>Bacilli</taxon>
        <taxon>Bacillales</taxon>
        <taxon>Caryophanaceae</taxon>
        <taxon>Kurthia</taxon>
    </lineage>
</organism>
<sequence>MEGLIIFLIISVISAVIGRLGSKEEEKSAKKQMPSMGQGPTQKKTSTSKALGDYAKKVSQELDRQLTENPKKKQVKREKRVTTPRNVTTDTIESSRPFKNAAERPKVVAATNKMVAKRKVASSQSVLPRTQRELAQSIIVSEILAPPVSKRK</sequence>